<protein>
    <recommendedName>
        <fullName evidence="1">RNA-dependent RNA polymerase</fullName>
        <ecNumber evidence="1">2.7.7.48</ecNumber>
    </recommendedName>
</protein>
<sequence length="48" mass="5372">TVVVTKNPCMHPGDVRKFEAVYVKSLLHIKDCIVFPAKGPRPHPDEMA</sequence>
<dbReference type="AlphaFoldDB" id="A0A8T0F4Z2"/>
<evidence type="ECO:0000256" key="1">
    <source>
        <dbReference type="RuleBase" id="RU363098"/>
    </source>
</evidence>
<dbReference type="PANTHER" id="PTHR23079:SF55">
    <property type="entry name" value="RNA-DIRECTED RNA POLYMERASE"/>
    <property type="match status" value="1"/>
</dbReference>
<dbReference type="EMBL" id="JABXBU010001195">
    <property type="protein sequence ID" value="KAF8784073.1"/>
    <property type="molecule type" value="Genomic_DNA"/>
</dbReference>
<gene>
    <name evidence="3" type="ORF">HNY73_011697</name>
</gene>
<dbReference type="GO" id="GO:0003968">
    <property type="term" value="F:RNA-directed RNA polymerase activity"/>
    <property type="evidence" value="ECO:0007669"/>
    <property type="project" value="UniProtKB-KW"/>
</dbReference>
<keyword evidence="1" id="KW-0694">RNA-binding</keyword>
<feature type="non-terminal residue" evidence="3">
    <location>
        <position position="48"/>
    </location>
</feature>
<reference evidence="3" key="1">
    <citation type="journal article" date="2020" name="bioRxiv">
        <title>Chromosome-level reference genome of the European wasp spider Argiope bruennichi: a resource for studies on range expansion and evolutionary adaptation.</title>
        <authorList>
            <person name="Sheffer M.M."/>
            <person name="Hoppe A."/>
            <person name="Krehenwinkel H."/>
            <person name="Uhl G."/>
            <person name="Kuss A.W."/>
            <person name="Jensen L."/>
            <person name="Jensen C."/>
            <person name="Gillespie R.G."/>
            <person name="Hoff K.J."/>
            <person name="Prost S."/>
        </authorList>
    </citation>
    <scope>NUCLEOTIDE SEQUENCE</scope>
</reference>
<comment type="catalytic activity">
    <reaction evidence="1">
        <text>RNA(n) + a ribonucleoside 5'-triphosphate = RNA(n+1) + diphosphate</text>
        <dbReference type="Rhea" id="RHEA:21248"/>
        <dbReference type="Rhea" id="RHEA-COMP:14527"/>
        <dbReference type="Rhea" id="RHEA-COMP:17342"/>
        <dbReference type="ChEBI" id="CHEBI:33019"/>
        <dbReference type="ChEBI" id="CHEBI:61557"/>
        <dbReference type="ChEBI" id="CHEBI:140395"/>
        <dbReference type="EC" id="2.7.7.48"/>
    </reaction>
</comment>
<dbReference type="Pfam" id="PF05183">
    <property type="entry name" value="RdRP"/>
    <property type="match status" value="1"/>
</dbReference>
<name>A0A8T0F4Z2_ARGBR</name>
<evidence type="ECO:0000259" key="2">
    <source>
        <dbReference type="Pfam" id="PF05183"/>
    </source>
</evidence>
<dbReference type="PANTHER" id="PTHR23079">
    <property type="entry name" value="RNA-DEPENDENT RNA POLYMERASE"/>
    <property type="match status" value="1"/>
</dbReference>
<feature type="domain" description="RDRP core" evidence="2">
    <location>
        <begin position="2"/>
        <end position="48"/>
    </location>
</feature>
<accession>A0A8T0F4Z2</accession>
<dbReference type="GO" id="GO:0030422">
    <property type="term" value="P:siRNA processing"/>
    <property type="evidence" value="ECO:0007669"/>
    <property type="project" value="TreeGrafter"/>
</dbReference>
<dbReference type="Proteomes" id="UP000807504">
    <property type="component" value="Unassembled WGS sequence"/>
</dbReference>
<dbReference type="EC" id="2.7.7.48" evidence="1"/>
<dbReference type="InterPro" id="IPR057596">
    <property type="entry name" value="RDRP_core"/>
</dbReference>
<evidence type="ECO:0000313" key="4">
    <source>
        <dbReference type="Proteomes" id="UP000807504"/>
    </source>
</evidence>
<dbReference type="GO" id="GO:0003723">
    <property type="term" value="F:RNA binding"/>
    <property type="evidence" value="ECO:0007669"/>
    <property type="project" value="UniProtKB-KW"/>
</dbReference>
<comment type="caution">
    <text evidence="3">The sequence shown here is derived from an EMBL/GenBank/DDBJ whole genome shotgun (WGS) entry which is preliminary data.</text>
</comment>
<comment type="similarity">
    <text evidence="1">Belongs to the RdRP family.</text>
</comment>
<reference evidence="3" key="2">
    <citation type="submission" date="2020-06" db="EMBL/GenBank/DDBJ databases">
        <authorList>
            <person name="Sheffer M."/>
        </authorList>
    </citation>
    <scope>NUCLEOTIDE SEQUENCE</scope>
</reference>
<evidence type="ECO:0000313" key="3">
    <source>
        <dbReference type="EMBL" id="KAF8784073.1"/>
    </source>
</evidence>
<organism evidence="3 4">
    <name type="scientific">Argiope bruennichi</name>
    <name type="common">Wasp spider</name>
    <name type="synonym">Aranea bruennichi</name>
    <dbReference type="NCBI Taxonomy" id="94029"/>
    <lineage>
        <taxon>Eukaryota</taxon>
        <taxon>Metazoa</taxon>
        <taxon>Ecdysozoa</taxon>
        <taxon>Arthropoda</taxon>
        <taxon>Chelicerata</taxon>
        <taxon>Arachnida</taxon>
        <taxon>Araneae</taxon>
        <taxon>Araneomorphae</taxon>
        <taxon>Entelegynae</taxon>
        <taxon>Araneoidea</taxon>
        <taxon>Araneidae</taxon>
        <taxon>Argiope</taxon>
    </lineage>
</organism>
<keyword evidence="1" id="KW-0548">Nucleotidyltransferase</keyword>
<dbReference type="GO" id="GO:0031380">
    <property type="term" value="C:nuclear RNA-directed RNA polymerase complex"/>
    <property type="evidence" value="ECO:0007669"/>
    <property type="project" value="TreeGrafter"/>
</dbReference>
<feature type="non-terminal residue" evidence="3">
    <location>
        <position position="1"/>
    </location>
</feature>
<keyword evidence="1 3" id="KW-0696">RNA-directed RNA polymerase</keyword>
<keyword evidence="1" id="KW-0808">Transferase</keyword>
<proteinExistence type="inferred from homology"/>
<keyword evidence="4" id="KW-1185">Reference proteome</keyword>
<dbReference type="InterPro" id="IPR007855">
    <property type="entry name" value="RDRP"/>
</dbReference>